<evidence type="ECO:0000313" key="2">
    <source>
        <dbReference type="EMBL" id="MDM7646819.1"/>
    </source>
</evidence>
<dbReference type="Proteomes" id="UP001242903">
    <property type="component" value="Unassembled WGS sequence"/>
</dbReference>
<sequence>MLEQLKQTAIDRQQLITTWADSHPYMGYDPTEKEIQTFYRSKPWLAVRQQVLNRDNYIDQFELVENDRIIPGNTVHHIIPLRERWDLRADIRNLEVISRSNHNREHPERNGGSVVRTEYETKRRNAKLVRAVKIKTNDELI</sequence>
<keyword evidence="3" id="KW-1185">Reference proteome</keyword>
<organism evidence="2 3">
    <name type="scientific">Leuconostoc falkenbergense</name>
    <dbReference type="NCBI Taxonomy" id="2766470"/>
    <lineage>
        <taxon>Bacteria</taxon>
        <taxon>Bacillati</taxon>
        <taxon>Bacillota</taxon>
        <taxon>Bacilli</taxon>
        <taxon>Lactobacillales</taxon>
        <taxon>Lactobacillaceae</taxon>
        <taxon>Leuconostoc</taxon>
    </lineage>
</organism>
<keyword evidence="2" id="KW-0540">Nuclease</keyword>
<proteinExistence type="predicted"/>
<gene>
    <name evidence="2" type="ORF">QUE93_07300</name>
</gene>
<accession>A0ABT7RZT3</accession>
<keyword evidence="2" id="KW-0255">Endonuclease</keyword>
<name>A0ABT7RZT3_9LACO</name>
<reference evidence="2 3" key="1">
    <citation type="submission" date="2023-06" db="EMBL/GenBank/DDBJ databases">
        <title>Draft Genome Sequences of lactic acid bacteria strains isolated from fermented milk products.</title>
        <authorList>
            <person name="Elcheninov A.G."/>
            <person name="Klyukina A."/>
            <person name="Zayulina K.S."/>
            <person name="Gavirova L.A."/>
            <person name="Shcherbakova P.A."/>
            <person name="Shestakov A.I."/>
            <person name="Kublanov I.V."/>
            <person name="Kochetkova T.V."/>
        </authorList>
    </citation>
    <scope>NUCLEOTIDE SEQUENCE [LARGE SCALE GENOMIC DNA]</scope>
    <source>
        <strain evidence="2 3">TOM.81</strain>
    </source>
</reference>
<comment type="caution">
    <text evidence="2">The sequence shown here is derived from an EMBL/GenBank/DDBJ whole genome shotgun (WGS) entry which is preliminary data.</text>
</comment>
<dbReference type="Pfam" id="PF01844">
    <property type="entry name" value="HNH"/>
    <property type="match status" value="1"/>
</dbReference>
<protein>
    <submittedName>
        <fullName evidence="2">HNH endonuclease</fullName>
    </submittedName>
</protein>
<dbReference type="EMBL" id="JAUCAQ010000014">
    <property type="protein sequence ID" value="MDM7646819.1"/>
    <property type="molecule type" value="Genomic_DNA"/>
</dbReference>
<evidence type="ECO:0000259" key="1">
    <source>
        <dbReference type="Pfam" id="PF01844"/>
    </source>
</evidence>
<dbReference type="InterPro" id="IPR002711">
    <property type="entry name" value="HNH"/>
</dbReference>
<feature type="domain" description="HNH" evidence="1">
    <location>
        <begin position="69"/>
        <end position="107"/>
    </location>
</feature>
<dbReference type="GO" id="GO:0004519">
    <property type="term" value="F:endonuclease activity"/>
    <property type="evidence" value="ECO:0007669"/>
    <property type="project" value="UniProtKB-KW"/>
</dbReference>
<evidence type="ECO:0000313" key="3">
    <source>
        <dbReference type="Proteomes" id="UP001242903"/>
    </source>
</evidence>
<keyword evidence="2" id="KW-0378">Hydrolase</keyword>
<dbReference type="RefSeq" id="WP_289456671.1">
    <property type="nucleotide sequence ID" value="NZ_JAUCAQ010000014.1"/>
</dbReference>